<accession>A0ABN0PAD1</accession>
<evidence type="ECO:0000259" key="5">
    <source>
        <dbReference type="PROSITE" id="PS50801"/>
    </source>
</evidence>
<dbReference type="InterPro" id="IPR002645">
    <property type="entry name" value="STAS_dom"/>
</dbReference>
<dbReference type="RefSeq" id="WP_002481749.1">
    <property type="nucleotide sequence ID" value="NZ_AXDY01000013.1"/>
</dbReference>
<proteinExistence type="inferred from homology"/>
<sequence>MNLNIETQEHDGYYEIKVGGELDVYTVPELEQVLTPIKQEGTHDVYVNLTNVSYMDSTGLGLFVGTLKALNQNDKELYIIGASERISRLFEITGLSDLMHVNEGSEVE</sequence>
<dbReference type="CDD" id="cd07043">
    <property type="entry name" value="STAS_anti-anti-sigma_factors"/>
    <property type="match status" value="1"/>
</dbReference>
<dbReference type="PROSITE" id="PS50801">
    <property type="entry name" value="STAS"/>
    <property type="match status" value="1"/>
</dbReference>
<comment type="function">
    <text evidence="3">Positive regulator of sigma-B activity. Non-phosphorylated RsbV binds to RsbW, preventing its association with sigma-B. When phosphorylated, releases RsbW, which is then free to complex with and inactivate sigma-B.</text>
</comment>
<dbReference type="PANTHER" id="PTHR33495:SF9">
    <property type="entry name" value="ANTI-SIGMA-B FACTOR ANTAGONIST"/>
    <property type="match status" value="1"/>
</dbReference>
<name>A0ABN0PAD1_STASI</name>
<protein>
    <recommendedName>
        <fullName evidence="4">Anti-sigma factor antagonist</fullName>
    </recommendedName>
</protein>
<evidence type="ECO:0000313" key="6">
    <source>
        <dbReference type="EMBL" id="ERS92489.1"/>
    </source>
</evidence>
<dbReference type="GeneID" id="77331135"/>
<feature type="domain" description="STAS" evidence="5">
    <location>
        <begin position="3"/>
        <end position="108"/>
    </location>
</feature>
<dbReference type="Proteomes" id="UP000017131">
    <property type="component" value="Unassembled WGS sequence"/>
</dbReference>
<comment type="similarity">
    <text evidence="1 4">Belongs to the anti-sigma-factor antagonist family.</text>
</comment>
<dbReference type="Gene3D" id="3.30.750.24">
    <property type="entry name" value="STAS domain"/>
    <property type="match status" value="1"/>
</dbReference>
<dbReference type="SUPFAM" id="SSF52091">
    <property type="entry name" value="SpoIIaa-like"/>
    <property type="match status" value="1"/>
</dbReference>
<dbReference type="PANTHER" id="PTHR33495">
    <property type="entry name" value="ANTI-SIGMA FACTOR ANTAGONIST TM_1081-RELATED-RELATED"/>
    <property type="match status" value="1"/>
</dbReference>
<dbReference type="NCBIfam" id="TIGR00377">
    <property type="entry name" value="ant_ant_sig"/>
    <property type="match status" value="1"/>
</dbReference>
<evidence type="ECO:0000256" key="2">
    <source>
        <dbReference type="ARBA" id="ARBA00022553"/>
    </source>
</evidence>
<evidence type="ECO:0000256" key="1">
    <source>
        <dbReference type="ARBA" id="ARBA00009013"/>
    </source>
</evidence>
<keyword evidence="7" id="KW-1185">Reference proteome</keyword>
<evidence type="ECO:0000256" key="3">
    <source>
        <dbReference type="ARBA" id="ARBA00024670"/>
    </source>
</evidence>
<evidence type="ECO:0000256" key="4">
    <source>
        <dbReference type="RuleBase" id="RU003749"/>
    </source>
</evidence>
<gene>
    <name evidence="6" type="ORF">SSIM_11470</name>
</gene>
<evidence type="ECO:0000313" key="7">
    <source>
        <dbReference type="Proteomes" id="UP000017131"/>
    </source>
</evidence>
<comment type="caution">
    <text evidence="6">The sequence shown here is derived from an EMBL/GenBank/DDBJ whole genome shotgun (WGS) entry which is preliminary data.</text>
</comment>
<reference evidence="6 7" key="1">
    <citation type="journal article" date="2013" name="Genome Announc.">
        <title>Draft Genome Sequence of Staphylococcus simulans UMC-CNS-990, Isolated from a Case of Chronic Bovine Mastitis.</title>
        <authorList>
            <person name="Calcutt M.J."/>
            <person name="Foecking M.F."/>
            <person name="Hsieh H.Y."/>
            <person name="Perry J."/>
            <person name="Stewart G.C."/>
            <person name="Middleton J.R."/>
        </authorList>
    </citation>
    <scope>NUCLEOTIDE SEQUENCE [LARGE SCALE GENOMIC DNA]</scope>
    <source>
        <strain evidence="6 7">UMC-CNS-990</strain>
    </source>
</reference>
<dbReference type="InterPro" id="IPR036513">
    <property type="entry name" value="STAS_dom_sf"/>
</dbReference>
<dbReference type="Pfam" id="PF01740">
    <property type="entry name" value="STAS"/>
    <property type="match status" value="1"/>
</dbReference>
<dbReference type="EMBL" id="AXDY01000013">
    <property type="protein sequence ID" value="ERS92489.1"/>
    <property type="molecule type" value="Genomic_DNA"/>
</dbReference>
<organism evidence="6 7">
    <name type="scientific">Staphylococcus simulans UMC-CNS-990</name>
    <dbReference type="NCBI Taxonomy" id="1405498"/>
    <lineage>
        <taxon>Bacteria</taxon>
        <taxon>Bacillati</taxon>
        <taxon>Bacillota</taxon>
        <taxon>Bacilli</taxon>
        <taxon>Bacillales</taxon>
        <taxon>Staphylococcaceae</taxon>
        <taxon>Staphylococcus</taxon>
    </lineage>
</organism>
<keyword evidence="2" id="KW-0597">Phosphoprotein</keyword>
<dbReference type="InterPro" id="IPR003658">
    <property type="entry name" value="Anti-sigma_ant"/>
</dbReference>